<comment type="similarity">
    <text evidence="6">Belongs to the ThrE exporter (TC 2.A.79) family.</text>
</comment>
<evidence type="ECO:0000313" key="11">
    <source>
        <dbReference type="Proteomes" id="UP000468766"/>
    </source>
</evidence>
<evidence type="ECO:0000313" key="10">
    <source>
        <dbReference type="EMBL" id="KAB2952919.1"/>
    </source>
</evidence>
<dbReference type="Pfam" id="PF12821">
    <property type="entry name" value="ThrE_2"/>
    <property type="match status" value="1"/>
</dbReference>
<keyword evidence="3 7" id="KW-0812">Transmembrane</keyword>
<evidence type="ECO:0000259" key="9">
    <source>
        <dbReference type="Pfam" id="PF12821"/>
    </source>
</evidence>
<comment type="subcellular location">
    <subcellularLocation>
        <location evidence="1">Cell membrane</location>
        <topology evidence="1">Multi-pass membrane protein</topology>
    </subcellularLocation>
</comment>
<evidence type="ECO:0000256" key="5">
    <source>
        <dbReference type="ARBA" id="ARBA00023136"/>
    </source>
</evidence>
<keyword evidence="2" id="KW-1003">Cell membrane</keyword>
<feature type="transmembrane region" description="Helical" evidence="7">
    <location>
        <begin position="189"/>
        <end position="211"/>
    </location>
</feature>
<dbReference type="InterPro" id="IPR010619">
    <property type="entry name" value="ThrE-like_N"/>
</dbReference>
<dbReference type="AlphaFoldDB" id="A0A6I0ERD6"/>
<feature type="transmembrane region" description="Helical" evidence="7">
    <location>
        <begin position="288"/>
        <end position="306"/>
    </location>
</feature>
<reference evidence="10 11" key="1">
    <citation type="submission" date="2019-10" db="EMBL/GenBank/DDBJ databases">
        <title>Whole-genome sequence of the extremophile Heliorestis acidaminivorans DSM 24790.</title>
        <authorList>
            <person name="Kyndt J.A."/>
            <person name="Meyer T.E."/>
        </authorList>
    </citation>
    <scope>NUCLEOTIDE SEQUENCE [LARGE SCALE GENOMIC DNA]</scope>
    <source>
        <strain evidence="10 11">DSM 24790</strain>
    </source>
</reference>
<comment type="caution">
    <text evidence="10">The sequence shown here is derived from an EMBL/GenBank/DDBJ whole genome shotgun (WGS) entry which is preliminary data.</text>
</comment>
<accession>A0A6I0ERD6</accession>
<feature type="transmembrane region" description="Helical" evidence="7">
    <location>
        <begin position="165"/>
        <end position="183"/>
    </location>
</feature>
<evidence type="ECO:0000256" key="6">
    <source>
        <dbReference type="ARBA" id="ARBA00034125"/>
    </source>
</evidence>
<organism evidence="10 11">
    <name type="scientific">Heliorestis acidaminivorans</name>
    <dbReference type="NCBI Taxonomy" id="553427"/>
    <lineage>
        <taxon>Bacteria</taxon>
        <taxon>Bacillati</taxon>
        <taxon>Bacillota</taxon>
        <taxon>Clostridia</taxon>
        <taxon>Eubacteriales</taxon>
        <taxon>Heliobacteriaceae</taxon>
        <taxon>Heliorestis</taxon>
    </lineage>
</organism>
<feature type="transmembrane region" description="Helical" evidence="7">
    <location>
        <begin position="139"/>
        <end position="158"/>
    </location>
</feature>
<evidence type="ECO:0000256" key="2">
    <source>
        <dbReference type="ARBA" id="ARBA00022475"/>
    </source>
</evidence>
<evidence type="ECO:0000256" key="4">
    <source>
        <dbReference type="ARBA" id="ARBA00022989"/>
    </source>
</evidence>
<sequence length="420" mass="45726">MVMNKKVEFVMELGRLLLQSGAETYRIEESMERCGCAFGMKKLEAYATTSVVMLTYYDDEEEQKSHFRRIRERDLDLEKITSLNDLSRKVSHKQVSLEEANKQLRQIEGSSSTISYGLTTIIAGINGGLIALLNNSGALEAIMAFIVVVITFLIIRAIKVEQVLFFKEMAIGMIGATLAVLLYKVIPFNIAPVIVGLMLIAIPSIQMVNAVRDLSSGDLTSGALRGLEAAGLTAALFSGVGIVLSFSKVPFQEGYSSLMAVNPLKAAVLAIMIALLFNIFLKSPMKSLVFTAFASLFGLVTFLFFSKIGFSLTASVFFGALAVAITSELSARICKIPTTAFIVAGFVPLLPGLWFYKSMSLLVVGDLAGYIEPLTQGIAIILAIGFSAAIATIFFRKFVNNLFFKPKKDCPVVDKQSKSF</sequence>
<feature type="domain" description="Threonine/Serine exporter ThrE" evidence="9">
    <location>
        <begin position="267"/>
        <end position="393"/>
    </location>
</feature>
<dbReference type="EMBL" id="WBXO01000004">
    <property type="protein sequence ID" value="KAB2952919.1"/>
    <property type="molecule type" value="Genomic_DNA"/>
</dbReference>
<dbReference type="Proteomes" id="UP000468766">
    <property type="component" value="Unassembled WGS sequence"/>
</dbReference>
<dbReference type="GO" id="GO:0022857">
    <property type="term" value="F:transmembrane transporter activity"/>
    <property type="evidence" value="ECO:0007669"/>
    <property type="project" value="InterPro"/>
</dbReference>
<dbReference type="Pfam" id="PF06738">
    <property type="entry name" value="ThrE"/>
    <property type="match status" value="1"/>
</dbReference>
<dbReference type="PANTHER" id="PTHR34390">
    <property type="entry name" value="UPF0442 PROTEIN YJJB-RELATED"/>
    <property type="match status" value="1"/>
</dbReference>
<feature type="transmembrane region" description="Helical" evidence="7">
    <location>
        <begin position="114"/>
        <end position="133"/>
    </location>
</feature>
<keyword evidence="4 7" id="KW-1133">Transmembrane helix</keyword>
<dbReference type="PANTHER" id="PTHR34390:SF2">
    <property type="entry name" value="SUCCINATE TRANSPORTER SUBUNIT YJJP-RELATED"/>
    <property type="match status" value="1"/>
</dbReference>
<gene>
    <name evidence="10" type="ORF">F9B85_06500</name>
</gene>
<dbReference type="InterPro" id="IPR024528">
    <property type="entry name" value="ThrE_2"/>
</dbReference>
<evidence type="ECO:0000259" key="8">
    <source>
        <dbReference type="Pfam" id="PF06738"/>
    </source>
</evidence>
<feature type="transmembrane region" description="Helical" evidence="7">
    <location>
        <begin position="223"/>
        <end position="244"/>
    </location>
</feature>
<feature type="domain" description="Threonine/serine exporter-like N-terminal" evidence="8">
    <location>
        <begin position="8"/>
        <end position="246"/>
    </location>
</feature>
<name>A0A6I0ERD6_9FIRM</name>
<protein>
    <submittedName>
        <fullName evidence="10">Threonine/serine exporter family protein</fullName>
    </submittedName>
</protein>
<dbReference type="GO" id="GO:0005886">
    <property type="term" value="C:plasma membrane"/>
    <property type="evidence" value="ECO:0007669"/>
    <property type="project" value="UniProtKB-SubCell"/>
</dbReference>
<evidence type="ECO:0000256" key="3">
    <source>
        <dbReference type="ARBA" id="ARBA00022692"/>
    </source>
</evidence>
<evidence type="ECO:0000256" key="1">
    <source>
        <dbReference type="ARBA" id="ARBA00004651"/>
    </source>
</evidence>
<feature type="transmembrane region" description="Helical" evidence="7">
    <location>
        <begin position="312"/>
        <end position="331"/>
    </location>
</feature>
<dbReference type="InterPro" id="IPR050539">
    <property type="entry name" value="ThrE_Dicarb/AminoAcid_Exp"/>
</dbReference>
<dbReference type="GO" id="GO:0015744">
    <property type="term" value="P:succinate transport"/>
    <property type="evidence" value="ECO:0007669"/>
    <property type="project" value="TreeGrafter"/>
</dbReference>
<dbReference type="OrthoDB" id="9813917at2"/>
<proteinExistence type="inferred from homology"/>
<feature type="transmembrane region" description="Helical" evidence="7">
    <location>
        <begin position="376"/>
        <end position="395"/>
    </location>
</feature>
<keyword evidence="11" id="KW-1185">Reference proteome</keyword>
<feature type="transmembrane region" description="Helical" evidence="7">
    <location>
        <begin position="264"/>
        <end position="281"/>
    </location>
</feature>
<evidence type="ECO:0000256" key="7">
    <source>
        <dbReference type="SAM" id="Phobius"/>
    </source>
</evidence>
<feature type="transmembrane region" description="Helical" evidence="7">
    <location>
        <begin position="338"/>
        <end position="356"/>
    </location>
</feature>
<keyword evidence="5 7" id="KW-0472">Membrane</keyword>